<sequence length="592" mass="66625">MATACISQRCGLCGFKIQKNDRIVAVMNDGRQSGEMSYNLSMTDQYGASFEECLGACPHRGGREVGCHAMCASLVPLASRASLLKVLTYQYEPSPFEVTRRMNWFHIQFASTSPIWRHAKPHLPQELRSQIATHLLQGTALRRYTVACTRILPKDMESGSSRIRVSAEIWARFIDFEGVRYISSLSNSPDDDHAESIFAPNTAQAVDSIYVAENHLGAMQVLFCSSVKAPVVERRQGLWWRIIQLRGRCPVLVIQTDVRALPLFSRYRTNVPQGVKLRTIMVESEEAGSHLTQSLWSVPPSEPLRLVQLEARPPAAQLSMLACNEPGIAAYSVYWNCSIMLLHAHIPGEDLTFYEGYQEGIWLHFPLKTGEKISEIWKHGQVESDLALILKTNHSRVALFGPQSISQPLPLPTLIDLPPQDRGSRFFFEHSPLGVCSLYFETPKPAPPTNSSLTLPKPMSRQPKSFSESYFYTTADLDDIEMIVPCQRYIRGKRHIIGLLLQFPEGRQSCVGQVRLDSLGGPLRADGHQSIWLGFSKSDHRPFVSAVVLSKPRGNEGISWLEIQFYGTLEWWFTLRQCQVCYMGKSSPPTRL</sequence>
<keyword evidence="2" id="KW-1185">Reference proteome</keyword>
<dbReference type="EMBL" id="CP137316">
    <property type="protein sequence ID" value="WQF90605.1"/>
    <property type="molecule type" value="Genomic_DNA"/>
</dbReference>
<dbReference type="KEGG" id="cdet:87952118"/>
<dbReference type="AlphaFoldDB" id="A0AAX4J5F4"/>
<evidence type="ECO:0000313" key="1">
    <source>
        <dbReference type="EMBL" id="WQF90605.1"/>
    </source>
</evidence>
<name>A0AAX4J5F4_9PEZI</name>
<protein>
    <recommendedName>
        <fullName evidence="3">F-box domain-containing protein</fullName>
    </recommendedName>
</protein>
<proteinExistence type="predicted"/>
<dbReference type="GeneID" id="87952118"/>
<evidence type="ECO:0008006" key="3">
    <source>
        <dbReference type="Google" id="ProtNLM"/>
    </source>
</evidence>
<accession>A0AAX4J5F4</accession>
<organism evidence="1 2">
    <name type="scientific">Colletotrichum destructivum</name>
    <dbReference type="NCBI Taxonomy" id="34406"/>
    <lineage>
        <taxon>Eukaryota</taxon>
        <taxon>Fungi</taxon>
        <taxon>Dikarya</taxon>
        <taxon>Ascomycota</taxon>
        <taxon>Pezizomycotina</taxon>
        <taxon>Sordariomycetes</taxon>
        <taxon>Hypocreomycetidae</taxon>
        <taxon>Glomerellales</taxon>
        <taxon>Glomerellaceae</taxon>
        <taxon>Colletotrichum</taxon>
        <taxon>Colletotrichum destructivum species complex</taxon>
    </lineage>
</organism>
<evidence type="ECO:0000313" key="2">
    <source>
        <dbReference type="Proteomes" id="UP001322277"/>
    </source>
</evidence>
<dbReference type="RefSeq" id="XP_062787825.1">
    <property type="nucleotide sequence ID" value="XM_062931774.1"/>
</dbReference>
<dbReference type="Proteomes" id="UP001322277">
    <property type="component" value="Chromosome 12"/>
</dbReference>
<reference evidence="2" key="1">
    <citation type="journal article" date="2023" name="bioRxiv">
        <title>Complete genome of the Medicago anthracnose fungus, Colletotrichum destructivum, reveals a mini-chromosome-like region within a core chromosome.</title>
        <authorList>
            <person name="Lapalu N."/>
            <person name="Simon A."/>
            <person name="Lu A."/>
            <person name="Plaumann P.-L."/>
            <person name="Amselem J."/>
            <person name="Pigne S."/>
            <person name="Auger A."/>
            <person name="Koch C."/>
            <person name="Dallery J.-F."/>
            <person name="O'Connell R.J."/>
        </authorList>
    </citation>
    <scope>NUCLEOTIDE SEQUENCE [LARGE SCALE GENOMIC DNA]</scope>
    <source>
        <strain evidence="2">CBS 520.97</strain>
    </source>
</reference>
<gene>
    <name evidence="1" type="ORF">CDEST_15619</name>
</gene>